<feature type="transmembrane region" description="Helical" evidence="1">
    <location>
        <begin position="268"/>
        <end position="287"/>
    </location>
</feature>
<accession>A0ABW7ZZB0</accession>
<feature type="transmembrane region" description="Helical" evidence="1">
    <location>
        <begin position="356"/>
        <end position="377"/>
    </location>
</feature>
<reference evidence="3 4" key="1">
    <citation type="submission" date="2024-10" db="EMBL/GenBank/DDBJ databases">
        <title>The Natural Products Discovery Center: Release of the First 8490 Sequenced Strains for Exploring Actinobacteria Biosynthetic Diversity.</title>
        <authorList>
            <person name="Kalkreuter E."/>
            <person name="Kautsar S.A."/>
            <person name="Yang D."/>
            <person name="Bader C.D."/>
            <person name="Teijaro C.N."/>
            <person name="Fluegel L."/>
            <person name="Davis C.M."/>
            <person name="Simpson J.R."/>
            <person name="Lauterbach L."/>
            <person name="Steele A.D."/>
            <person name="Gui C."/>
            <person name="Meng S."/>
            <person name="Li G."/>
            <person name="Viehrig K."/>
            <person name="Ye F."/>
            <person name="Su P."/>
            <person name="Kiefer A.F."/>
            <person name="Nichols A."/>
            <person name="Cepeda A.J."/>
            <person name="Yan W."/>
            <person name="Fan B."/>
            <person name="Jiang Y."/>
            <person name="Adhikari A."/>
            <person name="Zheng C.-J."/>
            <person name="Schuster L."/>
            <person name="Cowan T.M."/>
            <person name="Smanski M.J."/>
            <person name="Chevrette M.G."/>
            <person name="De Carvalho L.P.S."/>
            <person name="Shen B."/>
        </authorList>
    </citation>
    <scope>NUCLEOTIDE SEQUENCE [LARGE SCALE GENOMIC DNA]</scope>
    <source>
        <strain evidence="3 4">NPDC049503</strain>
    </source>
</reference>
<dbReference type="Pfam" id="PF01757">
    <property type="entry name" value="Acyl_transf_3"/>
    <property type="match status" value="1"/>
</dbReference>
<comment type="caution">
    <text evidence="3">The sequence shown here is derived from an EMBL/GenBank/DDBJ whole genome shotgun (WGS) entry which is preliminary data.</text>
</comment>
<feature type="transmembrane region" description="Helical" evidence="1">
    <location>
        <begin position="20"/>
        <end position="39"/>
    </location>
</feature>
<keyword evidence="1" id="KW-0472">Membrane</keyword>
<evidence type="ECO:0000256" key="1">
    <source>
        <dbReference type="SAM" id="Phobius"/>
    </source>
</evidence>
<evidence type="ECO:0000313" key="4">
    <source>
        <dbReference type="Proteomes" id="UP001612928"/>
    </source>
</evidence>
<dbReference type="PANTHER" id="PTHR23028">
    <property type="entry name" value="ACETYLTRANSFERASE"/>
    <property type="match status" value="1"/>
</dbReference>
<keyword evidence="1" id="KW-0812">Transmembrane</keyword>
<feature type="transmembrane region" description="Helical" evidence="1">
    <location>
        <begin position="293"/>
        <end position="310"/>
    </location>
</feature>
<proteinExistence type="predicted"/>
<name>A0ABW7ZZB0_9ACTN</name>
<keyword evidence="4" id="KW-1185">Reference proteome</keyword>
<feature type="transmembrane region" description="Helical" evidence="1">
    <location>
        <begin position="322"/>
        <end position="344"/>
    </location>
</feature>
<dbReference type="InterPro" id="IPR050879">
    <property type="entry name" value="Acyltransferase_3"/>
</dbReference>
<gene>
    <name evidence="3" type="ORF">ACIBP5_03970</name>
</gene>
<feature type="transmembrane region" description="Helical" evidence="1">
    <location>
        <begin position="90"/>
        <end position="108"/>
    </location>
</feature>
<evidence type="ECO:0000259" key="2">
    <source>
        <dbReference type="Pfam" id="PF01757"/>
    </source>
</evidence>
<dbReference type="EMBL" id="JBITMB010000001">
    <property type="protein sequence ID" value="MFI7439106.1"/>
    <property type="molecule type" value="Genomic_DNA"/>
</dbReference>
<protein>
    <submittedName>
        <fullName evidence="3">Acyltransferase family protein</fullName>
        <ecNumber evidence="3">2.3.-.-</ecNumber>
    </submittedName>
</protein>
<organism evidence="3 4">
    <name type="scientific">Nonomuraea indica</name>
    <dbReference type="NCBI Taxonomy" id="1581193"/>
    <lineage>
        <taxon>Bacteria</taxon>
        <taxon>Bacillati</taxon>
        <taxon>Actinomycetota</taxon>
        <taxon>Actinomycetes</taxon>
        <taxon>Streptosporangiales</taxon>
        <taxon>Streptosporangiaceae</taxon>
        <taxon>Nonomuraea</taxon>
    </lineage>
</organism>
<dbReference type="GO" id="GO:0016746">
    <property type="term" value="F:acyltransferase activity"/>
    <property type="evidence" value="ECO:0007669"/>
    <property type="project" value="UniProtKB-KW"/>
</dbReference>
<dbReference type="RefSeq" id="WP_397018628.1">
    <property type="nucleotide sequence ID" value="NZ_JBITMB010000001.1"/>
</dbReference>
<sequence>MSGALSPPSEALRPGLHRLGWLDALRGVGALAVVGEHLFTWAMPWLRPTQINLGVYGVLVFFLVSGYIVPASLERGGDLRAFWIGRFFRLYPLYLAVLALVLALSWWIPVRPEVPRDPYAAAAHATMLLDVVGVGGVLNTMWTLSYEMAFYLMVAALFAAGAHAGRGLITVLFGLAAVVTGLTVSAAPLTGGGPAWVSLAVFTAGLACVLAGRLRTVASCALGLMALALLFLSGRVPWFGLAMLAVMFAGTAIHHWERGTGTLRPVALTALLVAVAPVWAISAGWWWVRPDVWIGTVLAAAATFAAGLVLRERRIPRPLTWLGLVSYSLYLVHLPILLVMMEVLGERRWSPLPHQIATGVGFVLVLLPVSALTHRLIEQPMQRIGRRLVRDRLGPGPR</sequence>
<feature type="transmembrane region" description="Helical" evidence="1">
    <location>
        <begin position="51"/>
        <end position="70"/>
    </location>
</feature>
<feature type="transmembrane region" description="Helical" evidence="1">
    <location>
        <begin position="238"/>
        <end position="256"/>
    </location>
</feature>
<feature type="transmembrane region" description="Helical" evidence="1">
    <location>
        <begin position="168"/>
        <end position="187"/>
    </location>
</feature>
<dbReference type="InterPro" id="IPR002656">
    <property type="entry name" value="Acyl_transf_3_dom"/>
</dbReference>
<feature type="domain" description="Acyltransferase 3" evidence="2">
    <location>
        <begin position="20"/>
        <end position="366"/>
    </location>
</feature>
<dbReference type="Proteomes" id="UP001612928">
    <property type="component" value="Unassembled WGS sequence"/>
</dbReference>
<dbReference type="PANTHER" id="PTHR23028:SF53">
    <property type="entry name" value="ACYL_TRANSF_3 DOMAIN-CONTAINING PROTEIN"/>
    <property type="match status" value="1"/>
</dbReference>
<dbReference type="EC" id="2.3.-.-" evidence="3"/>
<feature type="transmembrane region" description="Helical" evidence="1">
    <location>
        <begin position="193"/>
        <end position="211"/>
    </location>
</feature>
<keyword evidence="1" id="KW-1133">Transmembrane helix</keyword>
<evidence type="ECO:0000313" key="3">
    <source>
        <dbReference type="EMBL" id="MFI7439106.1"/>
    </source>
</evidence>
<keyword evidence="3" id="KW-0808">Transferase</keyword>
<keyword evidence="3" id="KW-0012">Acyltransferase</keyword>